<evidence type="ECO:0000313" key="2">
    <source>
        <dbReference type="EMBL" id="RLE55345.1"/>
    </source>
</evidence>
<keyword evidence="1" id="KW-1133">Transmembrane helix</keyword>
<evidence type="ECO:0000256" key="1">
    <source>
        <dbReference type="SAM" id="Phobius"/>
    </source>
</evidence>
<keyword evidence="1" id="KW-0472">Membrane</keyword>
<accession>A0A497F6X3</accession>
<name>A0A497F6X3_9CREN</name>
<sequence length="524" mass="60167">MKKGKTLFTVLIILSLSALYTPVRYMADLNSNGKYSYVMTVDDEGKLKVEIFYYSNLRKGSSWVLVPKNFTEWKLEVLEGEIESSEIKDAYTKTGEKYVFYYNFTYNFTSSNSFKIKITYEMDYGSIIVEPQCLFFSPQIGFNPQDSCIVHIFFPKTAVLDADVMYPQPAGIEEQPNAYEVTFYLQDNMARIAIEYTTINPPDIVKIKRGIYTVETPKRYLNLAERLINAYETVYNNLTRIFSTNLTSVYVKFYAPSLEDLWIGGFIPFNGTHLSEINLNLFFIRTSPGYWEQIAIHELIHHFVWAAGISPNLLWFHEGLAEYISFELTLGAGWTGAEDRRERLEIIAEALKQEYGFIQDWRPGKLSGNIIMYYAAAYSVVKELAQSYGGLEFYRKFFSQIKGFKNITSTDTLVYYLSKCAEEDLTPKFIQWRFNVVNIYAVHEAIQEGKDAVARQLPIAQPWATVARKLIEQAEDAIRRGDLKEALMKAIIGGFIAKISLTLTILTVGAVVLLIMRRLICEEI</sequence>
<dbReference type="AlphaFoldDB" id="A0A497F6X3"/>
<gene>
    <name evidence="2" type="ORF">DRJ26_00970</name>
</gene>
<comment type="caution">
    <text evidence="2">The sequence shown here is derived from an EMBL/GenBank/DDBJ whole genome shotgun (WGS) entry which is preliminary data.</text>
</comment>
<dbReference type="Proteomes" id="UP000269499">
    <property type="component" value="Unassembled WGS sequence"/>
</dbReference>
<organism evidence="2 3">
    <name type="scientific">Thermoproteota archaeon</name>
    <dbReference type="NCBI Taxonomy" id="2056631"/>
    <lineage>
        <taxon>Archaea</taxon>
        <taxon>Thermoproteota</taxon>
    </lineage>
</organism>
<keyword evidence="1" id="KW-0812">Transmembrane</keyword>
<feature type="transmembrane region" description="Helical" evidence="1">
    <location>
        <begin position="490"/>
        <end position="516"/>
    </location>
</feature>
<proteinExistence type="predicted"/>
<protein>
    <submittedName>
        <fullName evidence="2">Uncharacterized protein</fullName>
    </submittedName>
</protein>
<reference evidence="2 3" key="1">
    <citation type="submission" date="2018-06" db="EMBL/GenBank/DDBJ databases">
        <title>Extensive metabolic versatility and redundancy in microbially diverse, dynamic hydrothermal sediments.</title>
        <authorList>
            <person name="Dombrowski N."/>
            <person name="Teske A."/>
            <person name="Baker B.J."/>
        </authorList>
    </citation>
    <scope>NUCLEOTIDE SEQUENCE [LARGE SCALE GENOMIC DNA]</scope>
    <source>
        <strain evidence="2">B20_G2</strain>
    </source>
</reference>
<dbReference type="EMBL" id="QMRA01000008">
    <property type="protein sequence ID" value="RLE55345.1"/>
    <property type="molecule type" value="Genomic_DNA"/>
</dbReference>
<evidence type="ECO:0000313" key="3">
    <source>
        <dbReference type="Proteomes" id="UP000269499"/>
    </source>
</evidence>